<sequence length="374" mass="40341">MHRTYKALQELQQKAAEKVEVQQAQQTANEAKQTANEAKATADAVQYDLSAHASSTTGVHGATPDATANAIVQRDSSGRAKVAAPEEPDDIARLDTVDDVVVSAFSAHIGAADPHTQYLLKTAYTAADVLAKIKTVDGAGSGLDADMVDGLDSSAFTRKRVFTDGTYDFSNRGVGSFVEEIKNNGGITIQNGPPGATGGALIQTEGSNYRWIQQIFLDQNGKIWFRRSYDNGSTRVWESWQQVWTSNSQPQLRINNGRLEFWDGSQWKQAGMGAASGTGTTDGSAVLTVGGLSFQPAYIIVSQEIYNGGGYNQYLRVYSVGGEWFNNYRMRNITNGGPDDVIETSGFTITANGFSCAMVEAYQSAKWYAFGSIA</sequence>
<dbReference type="CDD" id="cd19958">
    <property type="entry name" value="pyocin_knob"/>
    <property type="match status" value="1"/>
</dbReference>
<protein>
    <submittedName>
        <fullName evidence="2">Uncharacterized protein</fullName>
    </submittedName>
</protein>
<evidence type="ECO:0000256" key="1">
    <source>
        <dbReference type="SAM" id="Coils"/>
    </source>
</evidence>
<organism evidence="2 3">
    <name type="scientific">Candidatus Reconcilbacillus cellulovorans</name>
    <dbReference type="NCBI Taxonomy" id="1906605"/>
    <lineage>
        <taxon>Bacteria</taxon>
        <taxon>Bacillati</taxon>
        <taxon>Bacillota</taxon>
        <taxon>Bacilli</taxon>
        <taxon>Bacillales</taxon>
        <taxon>Paenibacillaceae</taxon>
        <taxon>Candidatus Reconcilbacillus</taxon>
    </lineage>
</organism>
<dbReference type="EMBL" id="MOXJ01000001">
    <property type="protein sequence ID" value="PDO11565.1"/>
    <property type="molecule type" value="Genomic_DNA"/>
</dbReference>
<evidence type="ECO:0000313" key="3">
    <source>
        <dbReference type="Proteomes" id="UP000243688"/>
    </source>
</evidence>
<feature type="coiled-coil region" evidence="1">
    <location>
        <begin position="5"/>
        <end position="41"/>
    </location>
</feature>
<proteinExistence type="predicted"/>
<keyword evidence="1" id="KW-0175">Coiled coil</keyword>
<name>A0A2A6E3J9_9BACL</name>
<dbReference type="Proteomes" id="UP000243688">
    <property type="component" value="Unassembled WGS sequence"/>
</dbReference>
<comment type="caution">
    <text evidence="2">The sequence shown here is derived from an EMBL/GenBank/DDBJ whole genome shotgun (WGS) entry which is preliminary data.</text>
</comment>
<dbReference type="AlphaFoldDB" id="A0A2A6E3J9"/>
<gene>
    <name evidence="2" type="ORF">BLM47_00035</name>
</gene>
<reference evidence="2 3" key="1">
    <citation type="submission" date="2016-12" db="EMBL/GenBank/DDBJ databases">
        <title>Candidatus Reconcilibacillus cellulovorans genome.</title>
        <authorList>
            <person name="Kolinko S."/>
            <person name="Wu Y.-W."/>
            <person name="Tachea F."/>
            <person name="Denzel E."/>
            <person name="Hiras J."/>
            <person name="Baecker N."/>
            <person name="Chan L.J."/>
            <person name="Eichorst S.A."/>
            <person name="Frey D."/>
            <person name="Adams P.D."/>
            <person name="Pray T."/>
            <person name="Tanjore D."/>
            <person name="Petzold C.J."/>
            <person name="Gladden J.M."/>
            <person name="Simmons B.A."/>
            <person name="Singer S.W."/>
        </authorList>
    </citation>
    <scope>NUCLEOTIDE SEQUENCE [LARGE SCALE GENOMIC DNA]</scope>
    <source>
        <strain evidence="2">JTherm</strain>
    </source>
</reference>
<evidence type="ECO:0000313" key="2">
    <source>
        <dbReference type="EMBL" id="PDO11565.1"/>
    </source>
</evidence>
<accession>A0A2A6E3J9</accession>